<gene>
    <name evidence="2" type="ORF">C8F04DRAFT_1199081</name>
</gene>
<accession>A0AAD6RZC5</accession>
<keyword evidence="3" id="KW-1185">Reference proteome</keyword>
<protein>
    <submittedName>
        <fullName evidence="2">Uncharacterized protein</fullName>
    </submittedName>
</protein>
<evidence type="ECO:0000313" key="3">
    <source>
        <dbReference type="Proteomes" id="UP001218188"/>
    </source>
</evidence>
<dbReference type="EMBL" id="JARJCM010000344">
    <property type="protein sequence ID" value="KAJ7018361.1"/>
    <property type="molecule type" value="Genomic_DNA"/>
</dbReference>
<name>A0AAD6RZC5_9AGAR</name>
<feature type="region of interest" description="Disordered" evidence="1">
    <location>
        <begin position="52"/>
        <end position="101"/>
    </location>
</feature>
<proteinExistence type="predicted"/>
<dbReference type="AlphaFoldDB" id="A0AAD6RZC5"/>
<evidence type="ECO:0000313" key="2">
    <source>
        <dbReference type="EMBL" id="KAJ7018361.1"/>
    </source>
</evidence>
<comment type="caution">
    <text evidence="2">The sequence shown here is derived from an EMBL/GenBank/DDBJ whole genome shotgun (WGS) entry which is preliminary data.</text>
</comment>
<feature type="region of interest" description="Disordered" evidence="1">
    <location>
        <begin position="124"/>
        <end position="150"/>
    </location>
</feature>
<organism evidence="2 3">
    <name type="scientific">Mycena alexandri</name>
    <dbReference type="NCBI Taxonomy" id="1745969"/>
    <lineage>
        <taxon>Eukaryota</taxon>
        <taxon>Fungi</taxon>
        <taxon>Dikarya</taxon>
        <taxon>Basidiomycota</taxon>
        <taxon>Agaricomycotina</taxon>
        <taxon>Agaricomycetes</taxon>
        <taxon>Agaricomycetidae</taxon>
        <taxon>Agaricales</taxon>
        <taxon>Marasmiineae</taxon>
        <taxon>Mycenaceae</taxon>
        <taxon>Mycena</taxon>
    </lineage>
</organism>
<feature type="compositionally biased region" description="Acidic residues" evidence="1">
    <location>
        <begin position="133"/>
        <end position="146"/>
    </location>
</feature>
<reference evidence="2" key="1">
    <citation type="submission" date="2023-03" db="EMBL/GenBank/DDBJ databases">
        <title>Massive genome expansion in bonnet fungi (Mycena s.s.) driven by repeated elements and novel gene families across ecological guilds.</title>
        <authorList>
            <consortium name="Lawrence Berkeley National Laboratory"/>
            <person name="Harder C.B."/>
            <person name="Miyauchi S."/>
            <person name="Viragh M."/>
            <person name="Kuo A."/>
            <person name="Thoen E."/>
            <person name="Andreopoulos B."/>
            <person name="Lu D."/>
            <person name="Skrede I."/>
            <person name="Drula E."/>
            <person name="Henrissat B."/>
            <person name="Morin E."/>
            <person name="Kohler A."/>
            <person name="Barry K."/>
            <person name="LaButti K."/>
            <person name="Morin E."/>
            <person name="Salamov A."/>
            <person name="Lipzen A."/>
            <person name="Mereny Z."/>
            <person name="Hegedus B."/>
            <person name="Baldrian P."/>
            <person name="Stursova M."/>
            <person name="Weitz H."/>
            <person name="Taylor A."/>
            <person name="Grigoriev I.V."/>
            <person name="Nagy L.G."/>
            <person name="Martin F."/>
            <person name="Kauserud H."/>
        </authorList>
    </citation>
    <scope>NUCLEOTIDE SEQUENCE</scope>
    <source>
        <strain evidence="2">CBHHK200</strain>
    </source>
</reference>
<dbReference type="Proteomes" id="UP001218188">
    <property type="component" value="Unassembled WGS sequence"/>
</dbReference>
<feature type="compositionally biased region" description="Low complexity" evidence="1">
    <location>
        <begin position="88"/>
        <end position="101"/>
    </location>
</feature>
<sequence>MAFHNAHLLHATLPRDLIAPIPLFQDRQQTHFDLATTLWATLETRREKLKATAALKPKKRKAAGDQETNNCPSKHRKKALAAPTESSAGPTAIAEPAAPTPAATSEVELMVSNRLKRTIVQTSRALAAKETSDANEEEEEEEDKDEEVPGRSIRRRLRLVSSIRELEIIMYGYVMWWASNQSSCGQLENPLKSSAGFQLVLADVQLRVTCRSHGRVGWRPRASNLAVYFTHRSNIDPAKNADIVSKIIMDFDLNLGSILV</sequence>
<evidence type="ECO:0000256" key="1">
    <source>
        <dbReference type="SAM" id="MobiDB-lite"/>
    </source>
</evidence>